<organism evidence="2 3">
    <name type="scientific">Aquipuribacter nitratireducens</name>
    <dbReference type="NCBI Taxonomy" id="650104"/>
    <lineage>
        <taxon>Bacteria</taxon>
        <taxon>Bacillati</taxon>
        <taxon>Actinomycetota</taxon>
        <taxon>Actinomycetes</taxon>
        <taxon>Micrococcales</taxon>
        <taxon>Intrasporangiaceae</taxon>
        <taxon>Aquipuribacter</taxon>
    </lineage>
</organism>
<feature type="transmembrane region" description="Helical" evidence="1">
    <location>
        <begin position="67"/>
        <end position="92"/>
    </location>
</feature>
<evidence type="ECO:0000256" key="1">
    <source>
        <dbReference type="SAM" id="Phobius"/>
    </source>
</evidence>
<protein>
    <submittedName>
        <fullName evidence="2">Uncharacterized protein</fullName>
    </submittedName>
</protein>
<keyword evidence="1" id="KW-0472">Membrane</keyword>
<keyword evidence="1" id="KW-1133">Transmembrane helix</keyword>
<reference evidence="3" key="1">
    <citation type="journal article" date="2019" name="Int. J. Syst. Evol. Microbiol.">
        <title>The Global Catalogue of Microorganisms (GCM) 10K type strain sequencing project: providing services to taxonomists for standard genome sequencing and annotation.</title>
        <authorList>
            <consortium name="The Broad Institute Genomics Platform"/>
            <consortium name="The Broad Institute Genome Sequencing Center for Infectious Disease"/>
            <person name="Wu L."/>
            <person name="Ma J."/>
        </authorList>
    </citation>
    <scope>NUCLEOTIDE SEQUENCE [LARGE SCALE GENOMIC DNA]</scope>
    <source>
        <strain evidence="3">CCUG 43114</strain>
    </source>
</reference>
<gene>
    <name evidence="2" type="ORF">ACFPJ6_06850</name>
</gene>
<proteinExistence type="predicted"/>
<comment type="caution">
    <text evidence="2">The sequence shown here is derived from an EMBL/GenBank/DDBJ whole genome shotgun (WGS) entry which is preliminary data.</text>
</comment>
<sequence>MLAAFWLDYWMGEQRARALSPDDYALYDPHGYVLVFGSLLLLGLVLLAGLALLPWTLRLARRRVRAVWLPVALNAIDLLPLLGLALLLLAALSAPFRP</sequence>
<feature type="transmembrane region" description="Helical" evidence="1">
    <location>
        <begin position="32"/>
        <end position="55"/>
    </location>
</feature>
<dbReference type="RefSeq" id="WP_340268142.1">
    <property type="nucleotide sequence ID" value="NZ_JBBEOG010000002.1"/>
</dbReference>
<dbReference type="Proteomes" id="UP001596122">
    <property type="component" value="Unassembled WGS sequence"/>
</dbReference>
<dbReference type="EMBL" id="JBHSLD010000007">
    <property type="protein sequence ID" value="MFC5380502.1"/>
    <property type="molecule type" value="Genomic_DNA"/>
</dbReference>
<keyword evidence="3" id="KW-1185">Reference proteome</keyword>
<evidence type="ECO:0000313" key="2">
    <source>
        <dbReference type="EMBL" id="MFC5380502.1"/>
    </source>
</evidence>
<keyword evidence="1" id="KW-0812">Transmembrane</keyword>
<name>A0ABW0GKV3_9MICO</name>
<evidence type="ECO:0000313" key="3">
    <source>
        <dbReference type="Proteomes" id="UP001596122"/>
    </source>
</evidence>
<accession>A0ABW0GKV3</accession>